<gene>
    <name evidence="1" type="ORF">BXY58_3237</name>
</gene>
<dbReference type="AlphaFoldDB" id="A0A420CMI6"/>
<comment type="caution">
    <text evidence="1">The sequence shown here is derived from an EMBL/GenBank/DDBJ whole genome shotgun (WGS) entry which is preliminary data.</text>
</comment>
<dbReference type="EMBL" id="RAQH01000011">
    <property type="protein sequence ID" value="RKE79585.1"/>
    <property type="molecule type" value="Genomic_DNA"/>
</dbReference>
<organism evidence="1 2">
    <name type="scientific">Epilithonimonas arachidiradicis</name>
    <dbReference type="NCBI Taxonomy" id="1617282"/>
    <lineage>
        <taxon>Bacteria</taxon>
        <taxon>Pseudomonadati</taxon>
        <taxon>Bacteroidota</taxon>
        <taxon>Flavobacteriia</taxon>
        <taxon>Flavobacteriales</taxon>
        <taxon>Weeksellaceae</taxon>
        <taxon>Chryseobacterium group</taxon>
        <taxon>Epilithonimonas</taxon>
    </lineage>
</organism>
<proteinExistence type="predicted"/>
<dbReference type="RefSeq" id="WP_170144256.1">
    <property type="nucleotide sequence ID" value="NZ_BMCW01000009.1"/>
</dbReference>
<reference evidence="1 2" key="1">
    <citation type="submission" date="2018-09" db="EMBL/GenBank/DDBJ databases">
        <title>Genomic Encyclopedia of Archaeal and Bacterial Type Strains, Phase II (KMG-II): from individual species to whole genera.</title>
        <authorList>
            <person name="Goeker M."/>
        </authorList>
    </citation>
    <scope>NUCLEOTIDE SEQUENCE [LARGE SCALE GENOMIC DNA]</scope>
    <source>
        <strain evidence="1 2">DSM 27620</strain>
    </source>
</reference>
<protein>
    <submittedName>
        <fullName evidence="1">Uncharacterized protein</fullName>
    </submittedName>
</protein>
<evidence type="ECO:0000313" key="1">
    <source>
        <dbReference type="EMBL" id="RKE79585.1"/>
    </source>
</evidence>
<sequence>MKIYNAIVLLFPIFVWSQNIKGHIENENQEPISESSIEINDNQSINILF</sequence>
<name>A0A420CMI6_9FLAO</name>
<accession>A0A420CMI6</accession>
<dbReference type="Proteomes" id="UP000285906">
    <property type="component" value="Unassembled WGS sequence"/>
</dbReference>
<evidence type="ECO:0000313" key="2">
    <source>
        <dbReference type="Proteomes" id="UP000285906"/>
    </source>
</evidence>